<evidence type="ECO:0000313" key="1">
    <source>
        <dbReference type="EMBL" id="CBY14892.1"/>
    </source>
</evidence>
<name>E4XZ30_OIKDI</name>
<gene>
    <name evidence="1" type="ORF">GSOID_T00009984001</name>
</gene>
<dbReference type="OrthoDB" id="10369719at2759"/>
<dbReference type="Proteomes" id="UP000001307">
    <property type="component" value="Unassembled WGS sequence"/>
</dbReference>
<protein>
    <submittedName>
        <fullName evidence="1">Uncharacterized protein</fullName>
    </submittedName>
</protein>
<organism evidence="1">
    <name type="scientific">Oikopleura dioica</name>
    <name type="common">Tunicate</name>
    <dbReference type="NCBI Taxonomy" id="34765"/>
    <lineage>
        <taxon>Eukaryota</taxon>
        <taxon>Metazoa</taxon>
        <taxon>Chordata</taxon>
        <taxon>Tunicata</taxon>
        <taxon>Appendicularia</taxon>
        <taxon>Copelata</taxon>
        <taxon>Oikopleuridae</taxon>
        <taxon>Oikopleura</taxon>
    </lineage>
</organism>
<proteinExistence type="predicted"/>
<keyword evidence="2" id="KW-1185">Reference proteome</keyword>
<dbReference type="InParanoid" id="E4XZ30"/>
<reference evidence="1" key="1">
    <citation type="journal article" date="2010" name="Science">
        <title>Plasticity of animal genome architecture unmasked by rapid evolution of a pelagic tunicate.</title>
        <authorList>
            <person name="Denoeud F."/>
            <person name="Henriet S."/>
            <person name="Mungpakdee S."/>
            <person name="Aury J.M."/>
            <person name="Da Silva C."/>
            <person name="Brinkmann H."/>
            <person name="Mikhaleva J."/>
            <person name="Olsen L.C."/>
            <person name="Jubin C."/>
            <person name="Canestro C."/>
            <person name="Bouquet J.M."/>
            <person name="Danks G."/>
            <person name="Poulain J."/>
            <person name="Campsteijn C."/>
            <person name="Adamski M."/>
            <person name="Cross I."/>
            <person name="Yadetie F."/>
            <person name="Muffato M."/>
            <person name="Louis A."/>
            <person name="Butcher S."/>
            <person name="Tsagkogeorga G."/>
            <person name="Konrad A."/>
            <person name="Singh S."/>
            <person name="Jensen M.F."/>
            <person name="Cong E.H."/>
            <person name="Eikeseth-Otteraa H."/>
            <person name="Noel B."/>
            <person name="Anthouard V."/>
            <person name="Porcel B.M."/>
            <person name="Kachouri-Lafond R."/>
            <person name="Nishino A."/>
            <person name="Ugolini M."/>
            <person name="Chourrout P."/>
            <person name="Nishida H."/>
            <person name="Aasland R."/>
            <person name="Huzurbazar S."/>
            <person name="Westhof E."/>
            <person name="Delsuc F."/>
            <person name="Lehrach H."/>
            <person name="Reinhardt R."/>
            <person name="Weissenbach J."/>
            <person name="Roy S.W."/>
            <person name="Artiguenave F."/>
            <person name="Postlethwait J.H."/>
            <person name="Manak J.R."/>
            <person name="Thompson E.M."/>
            <person name="Jaillon O."/>
            <person name="Du Pasquier L."/>
            <person name="Boudinot P."/>
            <person name="Liberles D.A."/>
            <person name="Volff J.N."/>
            <person name="Philippe H."/>
            <person name="Lenhard B."/>
            <person name="Roest Crollius H."/>
            <person name="Wincker P."/>
            <person name="Chourrout D."/>
        </authorList>
    </citation>
    <scope>NUCLEOTIDE SEQUENCE [LARGE SCALE GENOMIC DNA]</scope>
</reference>
<evidence type="ECO:0000313" key="2">
    <source>
        <dbReference type="Proteomes" id="UP000001307"/>
    </source>
</evidence>
<sequence>MLDKINKHNKRFDLINRIPLNQPLIQQRQQEAIEILGLSTSEFEIERVSNCGQPNSMMMSMMPSIYFGAAPEPPEEDPEEFQASIDRHKLRRIIQLSNLISSFAGPYSRPLPISVGPKTSSITLDNEQLGIAVNMNLTVTCTNLPPHLCFLSAELVNSLPQISGNLLEIESEIAEQWEALNITDLPDSFSDMNVQSGYFASITGFLGAWKV</sequence>
<dbReference type="EMBL" id="FN653371">
    <property type="protein sequence ID" value="CBY14892.1"/>
    <property type="molecule type" value="Genomic_DNA"/>
</dbReference>
<accession>E4XZ30</accession>
<dbReference type="AlphaFoldDB" id="E4XZ30"/>